<evidence type="ECO:0000256" key="1">
    <source>
        <dbReference type="SAM" id="MobiDB-lite"/>
    </source>
</evidence>
<keyword evidence="2" id="KW-0732">Signal</keyword>
<evidence type="ECO:0000259" key="3">
    <source>
        <dbReference type="Pfam" id="PF06742"/>
    </source>
</evidence>
<dbReference type="PROSITE" id="PS51257">
    <property type="entry name" value="PROKAR_LIPOPROTEIN"/>
    <property type="match status" value="1"/>
</dbReference>
<evidence type="ECO:0000256" key="2">
    <source>
        <dbReference type="SAM" id="SignalP"/>
    </source>
</evidence>
<evidence type="ECO:0000259" key="4">
    <source>
        <dbReference type="Pfam" id="PF06863"/>
    </source>
</evidence>
<dbReference type="Pfam" id="PF06742">
    <property type="entry name" value="DUF1214"/>
    <property type="match status" value="1"/>
</dbReference>
<feature type="domain" description="DUF1214" evidence="3">
    <location>
        <begin position="376"/>
        <end position="481"/>
    </location>
</feature>
<dbReference type="SUPFAM" id="SSF160935">
    <property type="entry name" value="VPA0735-like"/>
    <property type="match status" value="1"/>
</dbReference>
<dbReference type="Proteomes" id="UP000251561">
    <property type="component" value="Chromosome"/>
</dbReference>
<feature type="signal peptide" evidence="2">
    <location>
        <begin position="1"/>
        <end position="22"/>
    </location>
</feature>
<sequence length="498" mass="56025">MKAKIYLSSLLVCFLLASCTQKKIENPTTSDSNSESNSKSDSEFEFVGGYPTDSTIKNAYDEADLNRAIQTYRFFYPSVSFVGTWEGNLNNGVVPNKTFAILDGTPNQLVFTPNSDTKYAGLVFDLSEYGPMVVDVPPGPLMSVANDLNQLYIMDIGLPGPDKGKGGKHIIVPPGYTGKIPAGYFVGKPTTNRLILMLRALPLDGKAETAEALMKSVKVYPLNKPADWKEPTWVSLNKKGADFTPLSWENNIKYWEKLNDLIQKEPANPAYRIMYGELAELGIEKGKLFNPDARMKAILEKAAQKGNAIMRVQSFADRRPDRIVWKDRQWEWAVLRYANGTFDTENYTDLYAREKWFYQAQVESPAMFNRAPGAGSLYWLGMKDNNGKYLDGSKTYKLTVPLPVPAKLFWSVTIYDNATRSEILTNQNKAALRSMFELKDKQGSSVELYFGPKAPTGKENVWIQTLPDKGWFTYFRIYGPEAPAFNGSWKPGDFEEVK</sequence>
<dbReference type="Pfam" id="PF06863">
    <property type="entry name" value="DUF1254"/>
    <property type="match status" value="1"/>
</dbReference>
<dbReference type="InterPro" id="IPR037050">
    <property type="entry name" value="DUF1254_sf"/>
</dbReference>
<gene>
    <name evidence="5" type="ORF">HYN86_13245</name>
</gene>
<dbReference type="InterPro" id="IPR010679">
    <property type="entry name" value="DUF1254"/>
</dbReference>
<dbReference type="RefSeq" id="WP_113678458.1">
    <property type="nucleotide sequence ID" value="NZ_CP030261.1"/>
</dbReference>
<dbReference type="EMBL" id="CP030261">
    <property type="protein sequence ID" value="AXB57509.1"/>
    <property type="molecule type" value="Genomic_DNA"/>
</dbReference>
<feature type="compositionally biased region" description="Low complexity" evidence="1">
    <location>
        <begin position="30"/>
        <end position="39"/>
    </location>
</feature>
<dbReference type="InterPro" id="IPR037049">
    <property type="entry name" value="DUF1214_C_sf"/>
</dbReference>
<protein>
    <submittedName>
        <fullName evidence="5">DUF1254 domain-containing protein</fullName>
    </submittedName>
</protein>
<dbReference type="AlphaFoldDB" id="A0A344LUB7"/>
<accession>A0A344LUB7</accession>
<dbReference type="PANTHER" id="PTHR36509:SF3">
    <property type="entry name" value="SIGNAL PEPTIDE PROTEIN"/>
    <property type="match status" value="1"/>
</dbReference>
<organism evidence="5 6">
    <name type="scientific">Flavobacterium fluviale</name>
    <dbReference type="NCBI Taxonomy" id="2249356"/>
    <lineage>
        <taxon>Bacteria</taxon>
        <taxon>Pseudomonadati</taxon>
        <taxon>Bacteroidota</taxon>
        <taxon>Flavobacteriia</taxon>
        <taxon>Flavobacteriales</taxon>
        <taxon>Flavobacteriaceae</taxon>
        <taxon>Flavobacterium</taxon>
    </lineage>
</organism>
<dbReference type="Gene3D" id="2.60.40.1610">
    <property type="entry name" value="Domain of unknown function DUF1254"/>
    <property type="match status" value="1"/>
</dbReference>
<dbReference type="InterPro" id="IPR010621">
    <property type="entry name" value="DUF1214"/>
</dbReference>
<dbReference type="Gene3D" id="1.10.3360.10">
    <property type="entry name" value="VPA0735-like domain"/>
    <property type="match status" value="1"/>
</dbReference>
<feature type="chain" id="PRO_5016832062" evidence="2">
    <location>
        <begin position="23"/>
        <end position="498"/>
    </location>
</feature>
<dbReference type="PANTHER" id="PTHR36509">
    <property type="entry name" value="BLL3101 PROTEIN"/>
    <property type="match status" value="1"/>
</dbReference>
<evidence type="ECO:0000313" key="5">
    <source>
        <dbReference type="EMBL" id="AXB57509.1"/>
    </source>
</evidence>
<feature type="domain" description="DUF1254" evidence="4">
    <location>
        <begin position="107"/>
        <end position="221"/>
    </location>
</feature>
<reference evidence="5 6" key="1">
    <citation type="submission" date="2018-06" db="EMBL/GenBank/DDBJ databases">
        <title>Genome sequencing of Flavobacterium.</title>
        <authorList>
            <person name="Baek M.-G."/>
            <person name="Yi H."/>
        </authorList>
    </citation>
    <scope>NUCLEOTIDE SEQUENCE [LARGE SCALE GENOMIC DNA]</scope>
    <source>
        <strain evidence="5 6">HYN0086</strain>
    </source>
</reference>
<dbReference type="OrthoDB" id="272779at2"/>
<dbReference type="Gene3D" id="2.60.120.600">
    <property type="entry name" value="Domain of unknown function DUF1214, C-terminal domain"/>
    <property type="match status" value="1"/>
</dbReference>
<evidence type="ECO:0000313" key="6">
    <source>
        <dbReference type="Proteomes" id="UP000251561"/>
    </source>
</evidence>
<name>A0A344LUB7_9FLAO</name>
<proteinExistence type="predicted"/>
<feature type="region of interest" description="Disordered" evidence="1">
    <location>
        <begin position="26"/>
        <end position="46"/>
    </location>
</feature>
<dbReference type="KEGG" id="ffl:HYN86_13245"/>
<keyword evidence="6" id="KW-1185">Reference proteome</keyword>